<accession>A0AAE1JF08</accession>
<name>A0AAE1JF08_9HYPO</name>
<dbReference type="GeneID" id="87918703"/>
<dbReference type="EMBL" id="JAWRVG010000001">
    <property type="protein sequence ID" value="KAK4085054.1"/>
    <property type="molecule type" value="Genomic_DNA"/>
</dbReference>
<evidence type="ECO:0000313" key="1">
    <source>
        <dbReference type="EMBL" id="KAK4085054.1"/>
    </source>
</evidence>
<dbReference type="RefSeq" id="XP_062760394.1">
    <property type="nucleotide sequence ID" value="XM_062895443.1"/>
</dbReference>
<sequence>MDYRPSSENFHQALECMDLEVIFAAEIAHDSGKLSDKGGYEFTIVQCEDNLTHHQDLQKRGIFKQLPKDKLSEMIPFHNEVVKPLVRFFTYETQTGAPEDNVPLEDRYTAFYYLQYACNLAARYKTDENNVEKDFHMRGVSPSVKIKMLEKIPNTFCGPNGRLALQHVVAWVKNRYEKLLVEARTSCSGTTQMGPNNSLLNILVVDGLKNFQQRISKDKLEQDEVVKASEHWASGRVDQELFVIDRLETCLK</sequence>
<proteinExistence type="predicted"/>
<reference evidence="1" key="1">
    <citation type="submission" date="2023-11" db="EMBL/GenBank/DDBJ databases">
        <title>The genome sequences of three competitors of mushroom-forming fungi.</title>
        <authorList>
            <person name="Beijen E."/>
            <person name="Ohm R.A."/>
        </authorList>
    </citation>
    <scope>NUCLEOTIDE SEQUENCE</scope>
    <source>
        <strain evidence="1">CBS 100526</strain>
    </source>
</reference>
<protein>
    <submittedName>
        <fullName evidence="1">Uncharacterized protein</fullName>
    </submittedName>
</protein>
<evidence type="ECO:0000313" key="2">
    <source>
        <dbReference type="Proteomes" id="UP001273209"/>
    </source>
</evidence>
<gene>
    <name evidence="1" type="ORF">Triagg1_44</name>
</gene>
<dbReference type="Proteomes" id="UP001273209">
    <property type="component" value="Unassembled WGS sequence"/>
</dbReference>
<comment type="caution">
    <text evidence="1">The sequence shown here is derived from an EMBL/GenBank/DDBJ whole genome shotgun (WGS) entry which is preliminary data.</text>
</comment>
<keyword evidence="2" id="KW-1185">Reference proteome</keyword>
<organism evidence="1 2">
    <name type="scientific">Trichoderma aggressivum f. europaeum</name>
    <dbReference type="NCBI Taxonomy" id="173218"/>
    <lineage>
        <taxon>Eukaryota</taxon>
        <taxon>Fungi</taxon>
        <taxon>Dikarya</taxon>
        <taxon>Ascomycota</taxon>
        <taxon>Pezizomycotina</taxon>
        <taxon>Sordariomycetes</taxon>
        <taxon>Hypocreomycetidae</taxon>
        <taxon>Hypocreales</taxon>
        <taxon>Hypocreaceae</taxon>
        <taxon>Trichoderma</taxon>
    </lineage>
</organism>
<dbReference type="AlphaFoldDB" id="A0AAE1JF08"/>